<dbReference type="InterPro" id="IPR003724">
    <property type="entry name" value="CblAdoTrfase_CobA"/>
</dbReference>
<dbReference type="Gene3D" id="3.40.50.300">
    <property type="entry name" value="P-loop containing nucleotide triphosphate hydrolases"/>
    <property type="match status" value="1"/>
</dbReference>
<dbReference type="GO" id="GO:0008817">
    <property type="term" value="F:corrinoid adenosyltransferase activity"/>
    <property type="evidence" value="ECO:0007669"/>
    <property type="project" value="InterPro"/>
</dbReference>
<proteinExistence type="predicted"/>
<dbReference type="GO" id="GO:0005524">
    <property type="term" value="F:ATP binding"/>
    <property type="evidence" value="ECO:0007669"/>
    <property type="project" value="InterPro"/>
</dbReference>
<name>A0AAU7VI27_9FIRM</name>
<dbReference type="EMBL" id="CP158367">
    <property type="protein sequence ID" value="XBX73711.1"/>
    <property type="molecule type" value="Genomic_DNA"/>
</dbReference>
<dbReference type="PIRSF" id="PIRSF015617">
    <property type="entry name" value="Adensltrnsf_CobA"/>
    <property type="match status" value="1"/>
</dbReference>
<dbReference type="Pfam" id="PF02572">
    <property type="entry name" value="CobA_CobO_BtuR"/>
    <property type="match status" value="1"/>
</dbReference>
<dbReference type="AlphaFoldDB" id="A0AAU7VI27"/>
<dbReference type="RefSeq" id="WP_350342473.1">
    <property type="nucleotide sequence ID" value="NZ_CP158367.1"/>
</dbReference>
<dbReference type="PANTHER" id="PTHR46638:SF1">
    <property type="entry name" value="CORRINOID ADENOSYLTRANSFERASE"/>
    <property type="match status" value="1"/>
</dbReference>
<dbReference type="PANTHER" id="PTHR46638">
    <property type="entry name" value="CORRINOID ADENOSYLTRANSFERASE"/>
    <property type="match status" value="1"/>
</dbReference>
<dbReference type="InterPro" id="IPR027417">
    <property type="entry name" value="P-loop_NTPase"/>
</dbReference>
<protein>
    <submittedName>
        <fullName evidence="1">Cob(I)yrinic acid a,c-diamide adenosyltransferase</fullName>
    </submittedName>
</protein>
<dbReference type="SUPFAM" id="SSF52540">
    <property type="entry name" value="P-loop containing nucleoside triphosphate hydrolases"/>
    <property type="match status" value="1"/>
</dbReference>
<reference evidence="1" key="2">
    <citation type="submission" date="2024-06" db="EMBL/GenBank/DDBJ databases">
        <authorList>
            <person name="Petrova K.O."/>
            <person name="Toshchakov S.V."/>
            <person name="Boltjanskaja Y.V."/>
            <person name="Kevbrin V."/>
        </authorList>
    </citation>
    <scope>NUCLEOTIDE SEQUENCE</scope>
    <source>
        <strain evidence="1">Z-910T</strain>
    </source>
</reference>
<accession>A0AAU7VI27</accession>
<evidence type="ECO:0000313" key="1">
    <source>
        <dbReference type="EMBL" id="XBX73711.1"/>
    </source>
</evidence>
<reference evidence="1" key="1">
    <citation type="journal article" date="2013" name="Extremophiles">
        <title>Proteinivorax tanatarense gen. nov., sp. nov., an anaerobic, haloalkaliphilic, proteolytic bacterium isolated from a decaying algal bloom, and proposal of Proteinivoraceae fam. nov.</title>
        <authorList>
            <person name="Kevbrin V."/>
            <person name="Boltyanskaya Y."/>
            <person name="Zhilina T."/>
            <person name="Kolganova T."/>
            <person name="Lavrentjeva E."/>
            <person name="Kuznetsov B."/>
        </authorList>
    </citation>
    <scope>NUCLEOTIDE SEQUENCE</scope>
    <source>
        <strain evidence="1">Z-910T</strain>
    </source>
</reference>
<dbReference type="CDD" id="cd00561">
    <property type="entry name" value="CobA_ACA"/>
    <property type="match status" value="1"/>
</dbReference>
<gene>
    <name evidence="1" type="ORF">PRVXT_001712</name>
</gene>
<organism evidence="1">
    <name type="scientific">Proteinivorax tanatarense</name>
    <dbReference type="NCBI Taxonomy" id="1260629"/>
    <lineage>
        <taxon>Bacteria</taxon>
        <taxon>Bacillati</taxon>
        <taxon>Bacillota</taxon>
        <taxon>Clostridia</taxon>
        <taxon>Eubacteriales</taxon>
        <taxon>Proteinivoracaceae</taxon>
        <taxon>Proteinivorax</taxon>
    </lineage>
</organism>
<sequence>MFKGLIQVYTGNSKGKTTAALGLSLRAIGHGYKVYFLQFMKGSNYYGEISTLNKLSPQIEHAQFGRPCRNGGLIKEGLSTCIACGKCFIKKGDDISQDKEEMKKALDFSLDIITSEDYNIVVLDEILNCIYFDIITEDELLNLLSKKPSTVELVLTGRNATENIISKADLVTNMGQVKHPFEQGVMARRGIEY</sequence>
<dbReference type="GO" id="GO:0009236">
    <property type="term" value="P:cobalamin biosynthetic process"/>
    <property type="evidence" value="ECO:0007669"/>
    <property type="project" value="InterPro"/>
</dbReference>